<keyword evidence="4" id="KW-1185">Reference proteome</keyword>
<dbReference type="InterPro" id="IPR058502">
    <property type="entry name" value="PLL-like_beta-prop"/>
</dbReference>
<dbReference type="STRING" id="94624.Bpet0530"/>
<organism evidence="3 4">
    <name type="scientific">Bordetella petrii (strain ATCC BAA-461 / DSM 12804 / CCUG 43448 / CIP 107267 / Se-1111R)</name>
    <dbReference type="NCBI Taxonomy" id="340100"/>
    <lineage>
        <taxon>Bacteria</taxon>
        <taxon>Pseudomonadati</taxon>
        <taxon>Pseudomonadota</taxon>
        <taxon>Betaproteobacteria</taxon>
        <taxon>Burkholderiales</taxon>
        <taxon>Alcaligenaceae</taxon>
        <taxon>Bordetella</taxon>
    </lineage>
</organism>
<dbReference type="EMBL" id="AM902716">
    <property type="protein sequence ID" value="CAP40862.1"/>
    <property type="molecule type" value="Genomic_DNA"/>
</dbReference>
<dbReference type="AlphaFoldDB" id="A9I1H4"/>
<dbReference type="PROSITE" id="PS51257">
    <property type="entry name" value="PROKAR_LIPOPROTEIN"/>
    <property type="match status" value="1"/>
</dbReference>
<evidence type="ECO:0000313" key="3">
    <source>
        <dbReference type="EMBL" id="CAP40862.1"/>
    </source>
</evidence>
<dbReference type="KEGG" id="bpt:Bpet0530"/>
<dbReference type="Pfam" id="PF02585">
    <property type="entry name" value="PIG-L"/>
    <property type="match status" value="1"/>
</dbReference>
<dbReference type="Proteomes" id="UP000001225">
    <property type="component" value="Chromosome"/>
</dbReference>
<dbReference type="SUPFAM" id="SSF89372">
    <property type="entry name" value="Fucose-specific lectin"/>
    <property type="match status" value="1"/>
</dbReference>
<name>A9I1H4_BORPD</name>
<feature type="chain" id="PRO_5002739547" evidence="1">
    <location>
        <begin position="31"/>
        <end position="695"/>
    </location>
</feature>
<gene>
    <name evidence="3" type="ordered locus">Bpet0530</name>
</gene>
<dbReference type="Pfam" id="PF26607">
    <property type="entry name" value="DUF8189"/>
    <property type="match status" value="1"/>
</dbReference>
<dbReference type="eggNOG" id="COG3292">
    <property type="taxonomic scope" value="Bacteria"/>
</dbReference>
<accession>A9I1H4</accession>
<keyword evidence="1" id="KW-0732">Signal</keyword>
<keyword evidence="3" id="KW-0449">Lipoprotein</keyword>
<feature type="signal peptide" evidence="1">
    <location>
        <begin position="1"/>
        <end position="30"/>
    </location>
</feature>
<proteinExistence type="predicted"/>
<reference evidence="3 4" key="1">
    <citation type="journal article" date="2008" name="BMC Genomics">
        <title>The missing link: Bordetella petrii is endowed with both the metabolic versatility of environmental bacteria and virulence traits of pathogenic Bordetellae.</title>
        <authorList>
            <person name="Gross R."/>
            <person name="Guzman C.A."/>
            <person name="Sebaihia M."/>
            <person name="Martins Dos Santos V.A."/>
            <person name="Pieper D.H."/>
            <person name="Koebnik R."/>
            <person name="Lechner M."/>
            <person name="Bartels D."/>
            <person name="Buhrmester J."/>
            <person name="Choudhuri J.V."/>
            <person name="Ebensen T."/>
            <person name="Gaigalat L."/>
            <person name="Herrmann S."/>
            <person name="Khachane A.N."/>
            <person name="Larisch C."/>
            <person name="Link S."/>
            <person name="Linke B."/>
            <person name="Meyer F."/>
            <person name="Mormann S."/>
            <person name="Nakunst D."/>
            <person name="Rueckert C."/>
            <person name="Schneiker-Bekel S."/>
            <person name="Schulze K."/>
            <person name="Vorhoelter F.J."/>
            <person name="Yevsa T."/>
            <person name="Engle J.T."/>
            <person name="Goldman W.E."/>
            <person name="Puehler A."/>
            <person name="Goebel U.B."/>
            <person name="Goesmann A."/>
            <person name="Bloecker H."/>
            <person name="Kaiser O."/>
            <person name="Martinez-Arias R."/>
        </authorList>
    </citation>
    <scope>NUCLEOTIDE SEQUENCE [LARGE SCALE GENOMIC DNA]</scope>
    <source>
        <strain evidence="4">ATCC BAA-461 / DSM 12804 / CCUG 43448 / CIP 107267 / Se-1111R</strain>
    </source>
</reference>
<sequence length="695" mass="74176">MRFVPARCLRAIRFLLPGLAWFACAGAAAAAPALPVAAAAPPTLAECRGIKDLAFVAHLDDDLLFMNPDIASNIEAGGCVQVVYLTASDAGEGEPYMLGRERGVRAAYAYMAKQPDLWKADTVQVGAYHVARFTLQGNPHVQLWHMRLKDPWLGKGWGSLTPLSQAESVPGMTADTLGPYHETYRRADLVHTLAAIIGGYGPTTVRHLDDTISVPYTKLCWRCAGHGHPDHIASARLVREAIAQTPGNYAETGYIDYPSQEREANLADAEIASKSEIFRQYAWNDYHYCSGPAGCKEPAGPAAAWVRRSYYVSRHDVAPELFADPQGGLMVFAAGEANDAVNMWDTRSGRWNTLGGRTAGPLVSFAYPDSSVGILARDTLGGLWINKQNLDGTWKGWQALAGVRAARPPAVAPRGDAAAVVMGNDGLYHWTALRGLDSGWTPWQALPQLPRAVGNAAIAKDADSRYWAFAIDRDGWLYVTRQRGSQDEAAWAPWQRVPAPRCGGGLAAIRNAQGLIELYLRDHATRHLLRIVQDAAPAPADTATQVLRWSPAVDLGVEYVGRPAVGADQDGEVAVAVLERQGGPLWLVEDGRPTRLEAHAASLPAMRFLQGTLYVVARSAGQLQTYQVLARRDGVWAAEAALGGLPMAGGGPFGPRIPTAGALTATATGPVTAATATLTPAAAGTGITAADGPAR</sequence>
<dbReference type="InterPro" id="IPR024078">
    <property type="entry name" value="LmbE-like_dom_sf"/>
</dbReference>
<feature type="domain" description="PLL-like beta propeller" evidence="2">
    <location>
        <begin position="317"/>
        <end position="535"/>
    </location>
</feature>
<evidence type="ECO:0000313" key="4">
    <source>
        <dbReference type="Proteomes" id="UP000001225"/>
    </source>
</evidence>
<dbReference type="Gene3D" id="3.40.50.10320">
    <property type="entry name" value="LmbE-like"/>
    <property type="match status" value="1"/>
</dbReference>
<dbReference type="SUPFAM" id="SSF102588">
    <property type="entry name" value="LmbE-like"/>
    <property type="match status" value="1"/>
</dbReference>
<dbReference type="InterPro" id="IPR003737">
    <property type="entry name" value="GlcNAc_PI_deacetylase-related"/>
</dbReference>
<evidence type="ECO:0000256" key="1">
    <source>
        <dbReference type="SAM" id="SignalP"/>
    </source>
</evidence>
<evidence type="ECO:0000259" key="2">
    <source>
        <dbReference type="Pfam" id="PF26607"/>
    </source>
</evidence>
<dbReference type="eggNOG" id="COG2120">
    <property type="taxonomic scope" value="Bacteria"/>
</dbReference>
<protein>
    <submittedName>
        <fullName evidence="3">Lipoprotein</fullName>
    </submittedName>
</protein>